<keyword evidence="7" id="KW-0732">Signal</keyword>
<evidence type="ECO:0000313" key="15">
    <source>
        <dbReference type="EMBL" id="RXD10306.1"/>
    </source>
</evidence>
<dbReference type="EMBL" id="CP107128">
    <property type="protein sequence ID" value="WLM96711.1"/>
    <property type="molecule type" value="Genomic_DNA"/>
</dbReference>
<reference evidence="12" key="5">
    <citation type="submission" date="2024-02" db="EMBL/GenBank/DDBJ databases">
        <authorList>
            <consortium name="Clinical and Environmental Microbiology Branch: Whole genome sequencing antimicrobial resistance pathogens in the healthcare setting"/>
        </authorList>
    </citation>
    <scope>NUCLEOTIDE SEQUENCE</scope>
    <source>
        <strain evidence="12">1924188</strain>
    </source>
</reference>
<dbReference type="EMBL" id="DABBJX010000026">
    <property type="protein sequence ID" value="HAH4526164.1"/>
    <property type="molecule type" value="Genomic_DNA"/>
</dbReference>
<evidence type="ECO:0000256" key="4">
    <source>
        <dbReference type="ARBA" id="ARBA00022452"/>
    </source>
</evidence>
<dbReference type="FunFam" id="2.60.40.3110:FF:000001">
    <property type="entry name" value="Putative fimbrial outer membrane usher"/>
    <property type="match status" value="1"/>
</dbReference>
<dbReference type="InterPro" id="IPR025949">
    <property type="entry name" value="PapC-like_C"/>
</dbReference>
<evidence type="ECO:0000256" key="3">
    <source>
        <dbReference type="ARBA" id="ARBA00022448"/>
    </source>
</evidence>
<dbReference type="Proteomes" id="UP000288730">
    <property type="component" value="Unassembled WGS sequence"/>
</dbReference>
<dbReference type="Gene3D" id="3.10.20.410">
    <property type="match status" value="1"/>
</dbReference>
<evidence type="ECO:0000313" key="17">
    <source>
        <dbReference type="Proteomes" id="UP000288730"/>
    </source>
</evidence>
<dbReference type="GO" id="GO:0009297">
    <property type="term" value="P:pilus assembly"/>
    <property type="evidence" value="ECO:0007669"/>
    <property type="project" value="InterPro"/>
</dbReference>
<gene>
    <name evidence="15" type="ORF">EPS76_22360</name>
    <name evidence="13" type="ORF">GRC73_19490</name>
    <name evidence="14" type="ORF">HIE29_003083</name>
    <name evidence="16" type="ORF">OGM49_04055</name>
    <name evidence="12" type="ORF">R8O40_001062</name>
</gene>
<keyword evidence="6" id="KW-0812">Transmembrane</keyword>
<evidence type="ECO:0000256" key="1">
    <source>
        <dbReference type="ARBA" id="ARBA00004571"/>
    </source>
</evidence>
<dbReference type="Proteomes" id="UP001285616">
    <property type="component" value="Unassembled WGS sequence"/>
</dbReference>
<evidence type="ECO:0000313" key="16">
    <source>
        <dbReference type="EMBL" id="WLM96711.1"/>
    </source>
</evidence>
<evidence type="ECO:0000256" key="9">
    <source>
        <dbReference type="ARBA" id="ARBA00023237"/>
    </source>
</evidence>
<dbReference type="InterPro" id="IPR000015">
    <property type="entry name" value="Fimb_usher"/>
</dbReference>
<evidence type="ECO:0000313" key="12">
    <source>
        <dbReference type="EMBL" id="EMJ5252872.1"/>
    </source>
</evidence>
<evidence type="ECO:0000256" key="6">
    <source>
        <dbReference type="ARBA" id="ARBA00022692"/>
    </source>
</evidence>
<keyword evidence="5" id="KW-1029">Fimbrium biogenesis</keyword>
<evidence type="ECO:0000259" key="11">
    <source>
        <dbReference type="Pfam" id="PF13954"/>
    </source>
</evidence>
<dbReference type="Gene3D" id="2.60.40.2070">
    <property type="match status" value="1"/>
</dbReference>
<dbReference type="Pfam" id="PF00577">
    <property type="entry name" value="Usher"/>
    <property type="match status" value="1"/>
</dbReference>
<evidence type="ECO:0000256" key="5">
    <source>
        <dbReference type="ARBA" id="ARBA00022558"/>
    </source>
</evidence>
<dbReference type="GO" id="GO:0009279">
    <property type="term" value="C:cell outer membrane"/>
    <property type="evidence" value="ECO:0007669"/>
    <property type="project" value="UniProtKB-SubCell"/>
</dbReference>
<feature type="domain" description="PapC N-terminal" evidence="11">
    <location>
        <begin position="30"/>
        <end position="177"/>
    </location>
</feature>
<dbReference type="Gene3D" id="2.60.40.3110">
    <property type="match status" value="1"/>
</dbReference>
<dbReference type="Pfam" id="PF13953">
    <property type="entry name" value="PapC_C"/>
    <property type="match status" value="1"/>
</dbReference>
<comment type="subcellular location">
    <subcellularLocation>
        <location evidence="1">Cell outer membrane</location>
        <topology evidence="1">Multi-pass membrane protein</topology>
    </subcellularLocation>
</comment>
<dbReference type="PANTHER" id="PTHR30451">
    <property type="entry name" value="OUTER MEMBRANE USHER PROTEIN"/>
    <property type="match status" value="1"/>
</dbReference>
<dbReference type="EMBL" id="SCJN01000260">
    <property type="protein sequence ID" value="RXD10306.1"/>
    <property type="molecule type" value="Genomic_DNA"/>
</dbReference>
<comment type="similarity">
    <text evidence="2">Belongs to the fimbrial export usher family.</text>
</comment>
<protein>
    <submittedName>
        <fullName evidence="13">Fimbria/pilus outer membrane usher protein</fullName>
    </submittedName>
    <submittedName>
        <fullName evidence="12">Fimbrial biogenesis outer membrane usher protein</fullName>
    </submittedName>
</protein>
<dbReference type="AlphaFoldDB" id="A0A061KT31"/>
<dbReference type="InterPro" id="IPR043142">
    <property type="entry name" value="PapC-like_C_sf"/>
</dbReference>
<dbReference type="SUPFAM" id="SSF141729">
    <property type="entry name" value="FimD N-terminal domain-like"/>
    <property type="match status" value="1"/>
</dbReference>
<dbReference type="EMBL" id="DABCJL010000006">
    <property type="protein sequence ID" value="HAH7769628.1"/>
    <property type="molecule type" value="Genomic_DNA"/>
</dbReference>
<dbReference type="RefSeq" id="WP_000926360.1">
    <property type="nucleotide sequence ID" value="NZ_AP018784.2"/>
</dbReference>
<proteinExistence type="inferred from homology"/>
<evidence type="ECO:0000313" key="14">
    <source>
        <dbReference type="EMBL" id="HAH7769628.1"/>
    </source>
</evidence>
<evidence type="ECO:0000256" key="7">
    <source>
        <dbReference type="ARBA" id="ARBA00022729"/>
    </source>
</evidence>
<evidence type="ECO:0000313" key="13">
    <source>
        <dbReference type="EMBL" id="HAH4526164.1"/>
    </source>
</evidence>
<reference evidence="16" key="4">
    <citation type="journal article" date="2023" name="Microorganisms">
        <title>Comparative Genomic Analysis of ST131 Subclade C2 of ESBL-Producing E. coli Isolates from Patients with Recurrent and Sporadic Urinary Tract Infections.</title>
        <authorList>
            <person name="Jaen-Luchoro D."/>
            <person name="Kahnamouei A."/>
            <person name="Yazdanshenas S."/>
            <person name="Lindblom A."/>
            <person name="Samuelsson E."/>
            <person name="Ahren C."/>
            <person name="Karami N."/>
        </authorList>
    </citation>
    <scope>NUCLEOTIDE SEQUENCE</scope>
    <source>
        <strain evidence="16">S7</strain>
    </source>
</reference>
<keyword evidence="9" id="KW-0998">Cell outer membrane</keyword>
<name>A0A061KT31_ECOLX</name>
<evidence type="ECO:0000256" key="8">
    <source>
        <dbReference type="ARBA" id="ARBA00023136"/>
    </source>
</evidence>
<dbReference type="Proteomes" id="UP001180189">
    <property type="component" value="Chromosome"/>
</dbReference>
<accession>A0A061KT31</accession>
<dbReference type="EMBL" id="ABONVU020000003">
    <property type="protein sequence ID" value="EMJ5252872.1"/>
    <property type="molecule type" value="Genomic_DNA"/>
</dbReference>
<dbReference type="InterPro" id="IPR042186">
    <property type="entry name" value="FimD_plug_dom"/>
</dbReference>
<dbReference type="Proteomes" id="UP000843571">
    <property type="component" value="Unassembled WGS sequence"/>
</dbReference>
<keyword evidence="8" id="KW-0472">Membrane</keyword>
<organism evidence="13">
    <name type="scientific">Escherichia coli</name>
    <dbReference type="NCBI Taxonomy" id="562"/>
    <lineage>
        <taxon>Bacteria</taxon>
        <taxon>Pseudomonadati</taxon>
        <taxon>Pseudomonadota</taxon>
        <taxon>Gammaproteobacteria</taxon>
        <taxon>Enterobacterales</taxon>
        <taxon>Enterobacteriaceae</taxon>
        <taxon>Escherichia</taxon>
    </lineage>
</organism>
<feature type="domain" description="PapC-like C-terminal" evidence="10">
    <location>
        <begin position="749"/>
        <end position="810"/>
    </location>
</feature>
<dbReference type="InterPro" id="IPR025885">
    <property type="entry name" value="PapC_N"/>
</dbReference>
<dbReference type="Gene3D" id="2.60.40.2610">
    <property type="entry name" value="Outer membrane usher protein FimD, plug domain"/>
    <property type="match status" value="1"/>
</dbReference>
<evidence type="ECO:0000256" key="2">
    <source>
        <dbReference type="ARBA" id="ARBA00008064"/>
    </source>
</evidence>
<dbReference type="InterPro" id="IPR037224">
    <property type="entry name" value="PapC_N_sf"/>
</dbReference>
<reference evidence="13" key="1">
    <citation type="journal article" date="2018" name="Genome Biol.">
        <title>SKESA: strategic k-mer extension for scrupulous assemblies.</title>
        <authorList>
            <person name="Souvorov A."/>
            <person name="Agarwala R."/>
            <person name="Lipman D.J."/>
        </authorList>
    </citation>
    <scope>NUCLEOTIDE SEQUENCE [LARGE SCALE GENOMIC DNA]</scope>
    <source>
        <strain evidence="14">C0382</strain>
        <strain evidence="13">EC00763</strain>
    </source>
</reference>
<reference evidence="15 17" key="2">
    <citation type="submission" date="2019-01" db="EMBL/GenBank/DDBJ databases">
        <title>Genomic analysis of febrile catheter-associated UTI E. coli isolates.</title>
        <authorList>
            <person name="Potter R."/>
            <person name="Zou Z."/>
            <person name="Henderson J."/>
            <person name="Dantas G."/>
        </authorList>
    </citation>
    <scope>NUCLEOTIDE SEQUENCE [LARGE SCALE GENOMIC DNA]</scope>
    <source>
        <strain evidence="15 17">29_CAASB</strain>
    </source>
</reference>
<sequence>MLLPLHRTFVLTGITFALSAVYSLSYARDEFNLRILELDSPLENTQVLEDFVNNNNLTPGVYLTSVMWGQEYLDKRNITFILSSDKKRLIPRFTKADLREFGLKVDDIPALQVMDDDTEFGDIAQIIDGARYDFQLDSQTLCLRIPQIYQNARAAGSISPKYWSDGESAVWLSYYASGSRQNSDGDNLNSNWLNLNSGINLGVWRLRNNTVYSDSSWESISTSLQRDIKALRSQMEVGQTFTNGDLFDSVQMTGIKLETDTSMLPDSEQGFAPVVRGIANSDAQVVIKQNGYVIYQTWVSAGPFEIKDLSQVTAGADLEVTIKETNGQEHSFIQASSTVPILQREGALKYSLATGKYRDNDNHAETPVFGVATAIYGLPYGITIYGGILGASIYHSGVTGIGADLGRLGSVSVDITAAETKFDDGRDDATGLSWRAQYAKDFPDTDTTVTLASYRYSTSQFYTFQEALDQRDTPDDKGIYSYRQTNNRRNRLQINLSQNIGRWGSVYLNGYQQDYWGMHGAERSIGMGYSTTWSNINWSVNYTLTKTPGMAGEQQFSLTLNIPLSRWLPDSWAMYNVNRSDKSNTSHQLGIGGTALQDNNLSYNLQQSYTDNNVGYDASMNGRYRSSVGEFGLGYSYDKNSRQWNYSAQGAVVAHAHGVTLGQSVQDSFAIVHINEGANVKVQNAQGVYTDYWGNAIVPNMTNYRHNAITVNTQGHDSLDISDATQDVIPSKGAVVGVDFDARSGIRALLTLVHNKERVPFGALLTLGNSTAIVGEDGEVYITGVQESMTFTVQWGKEINQQCTGVVTVPEKYTTGIYKATMDCR</sequence>
<keyword evidence="3" id="KW-0813">Transport</keyword>
<keyword evidence="4" id="KW-1134">Transmembrane beta strand</keyword>
<evidence type="ECO:0000259" key="10">
    <source>
        <dbReference type="Pfam" id="PF13953"/>
    </source>
</evidence>
<dbReference type="Pfam" id="PF13954">
    <property type="entry name" value="PapC_N"/>
    <property type="match status" value="1"/>
</dbReference>
<dbReference type="GO" id="GO:0015473">
    <property type="term" value="F:fimbrial usher porin activity"/>
    <property type="evidence" value="ECO:0007669"/>
    <property type="project" value="InterPro"/>
</dbReference>
<dbReference type="PANTHER" id="PTHR30451:SF21">
    <property type="entry name" value="FIMBRIAL USHER DOMAIN-CONTAINING PROTEIN YDET-RELATED"/>
    <property type="match status" value="1"/>
</dbReference>
<reference evidence="13" key="3">
    <citation type="submission" date="2019-12" db="EMBL/GenBank/DDBJ databases">
        <authorList>
            <consortium name="NCBI Pathogen Detection Project"/>
        </authorList>
    </citation>
    <scope>NUCLEOTIDE SEQUENCE</scope>
    <source>
        <strain evidence="14">C0382</strain>
        <strain evidence="13">EC00763</strain>
    </source>
</reference>